<sequence>MIIDKDIREFVFVDHLPCGQVVLVIDNNRRTDPRVQRWVVEMARIHTGAKNEFMPLSELNNRRARIADSSQYSICLKDLTNISERQKKVLHYFELSRELRASDIHLIIDSQLARVEMRLHGDLEEVDSLPRGEGMALASTIILSMCDVAETQFYPGREQGGRVKSDFARKVGVFGARYEHRPTADGLYVVMRIIDDDGDAVPTLNTLGFMPEQRTLVEKILRIPEGMVILSGPTGAGKSTTLRSFSQMYLDRTGGRRRLLTIEDPPEGRIKGAIQTPIIADKSRTDVVQQAWNSANASALRLDPDAILNGEMRDLISIVAAVYAAQTGHLLLTTLHANSAVGILKRMVVLGVSEALIADAQLIVGLISQRLIQTLCTHCRIPWKAKSPRLTPEIRMRLERYCCVEGVCRPEQLWFRSEKGCVHCQQRLSISDRIVSRGVTGRSVVAEVIRPDARFMLLYLTYGPAVARQYWVKSLRGITRVTHLLHQLAAGLVDPLDADLICPLDEDHLLTCEVPDV</sequence>
<dbReference type="PANTHER" id="PTHR30258:SF3">
    <property type="entry name" value="SLL1921 PROTEIN"/>
    <property type="match status" value="1"/>
</dbReference>
<name>A0A0T9R2K9_9GAMM</name>
<feature type="domain" description="Bacterial type II secretion system protein E" evidence="4">
    <location>
        <begin position="99"/>
        <end position="431"/>
    </location>
</feature>
<dbReference type="Proteomes" id="UP000038204">
    <property type="component" value="Unassembled WGS sequence"/>
</dbReference>
<evidence type="ECO:0000256" key="1">
    <source>
        <dbReference type="ARBA" id="ARBA00006611"/>
    </source>
</evidence>
<reference evidence="5 6" key="1">
    <citation type="submission" date="2015-03" db="EMBL/GenBank/DDBJ databases">
        <authorList>
            <person name="Murphy D."/>
        </authorList>
    </citation>
    <scope>NUCLEOTIDE SEQUENCE [LARGE SCALE GENOMIC DNA]</scope>
    <source>
        <strain evidence="5 6">Y233</strain>
    </source>
</reference>
<organism evidence="5 6">
    <name type="scientific">Yersinia similis</name>
    <dbReference type="NCBI Taxonomy" id="367190"/>
    <lineage>
        <taxon>Bacteria</taxon>
        <taxon>Pseudomonadati</taxon>
        <taxon>Pseudomonadota</taxon>
        <taxon>Gammaproteobacteria</taxon>
        <taxon>Enterobacterales</taxon>
        <taxon>Yersiniaceae</taxon>
        <taxon>Yersinia</taxon>
    </lineage>
</organism>
<dbReference type="Pfam" id="PF00437">
    <property type="entry name" value="T2SSE"/>
    <property type="match status" value="1"/>
</dbReference>
<dbReference type="GO" id="GO:0005524">
    <property type="term" value="F:ATP binding"/>
    <property type="evidence" value="ECO:0007669"/>
    <property type="project" value="UniProtKB-KW"/>
</dbReference>
<evidence type="ECO:0000259" key="4">
    <source>
        <dbReference type="Pfam" id="PF00437"/>
    </source>
</evidence>
<keyword evidence="2" id="KW-0547">Nucleotide-binding</keyword>
<accession>A0A0T9R2K9</accession>
<evidence type="ECO:0000313" key="6">
    <source>
        <dbReference type="Proteomes" id="UP000038204"/>
    </source>
</evidence>
<dbReference type="Gene3D" id="3.30.450.90">
    <property type="match status" value="1"/>
</dbReference>
<protein>
    <submittedName>
        <fullName evidence="5">Putative type IV pilus protein</fullName>
    </submittedName>
</protein>
<evidence type="ECO:0000256" key="3">
    <source>
        <dbReference type="ARBA" id="ARBA00022840"/>
    </source>
</evidence>
<dbReference type="AlphaFoldDB" id="A0A0T9R2K9"/>
<dbReference type="CDD" id="cd01129">
    <property type="entry name" value="PulE-GspE-like"/>
    <property type="match status" value="1"/>
</dbReference>
<proteinExistence type="inferred from homology"/>
<dbReference type="SUPFAM" id="SSF52540">
    <property type="entry name" value="P-loop containing nucleoside triphosphate hydrolases"/>
    <property type="match status" value="1"/>
</dbReference>
<dbReference type="InterPro" id="IPR027417">
    <property type="entry name" value="P-loop_NTPase"/>
</dbReference>
<dbReference type="GO" id="GO:0005886">
    <property type="term" value="C:plasma membrane"/>
    <property type="evidence" value="ECO:0007669"/>
    <property type="project" value="TreeGrafter"/>
</dbReference>
<comment type="similarity">
    <text evidence="1">Belongs to the GSP E family.</text>
</comment>
<keyword evidence="3" id="KW-0067">ATP-binding</keyword>
<evidence type="ECO:0000313" key="5">
    <source>
        <dbReference type="EMBL" id="CNI41469.1"/>
    </source>
</evidence>
<dbReference type="PANTHER" id="PTHR30258">
    <property type="entry name" value="TYPE II SECRETION SYSTEM PROTEIN GSPE-RELATED"/>
    <property type="match status" value="1"/>
</dbReference>
<dbReference type="GO" id="GO:0016887">
    <property type="term" value="F:ATP hydrolysis activity"/>
    <property type="evidence" value="ECO:0007669"/>
    <property type="project" value="TreeGrafter"/>
</dbReference>
<gene>
    <name evidence="5" type="primary">epsE_2</name>
    <name evidence="5" type="ORF">ERS008667_03322</name>
</gene>
<dbReference type="InterPro" id="IPR001482">
    <property type="entry name" value="T2SS/T4SS_dom"/>
</dbReference>
<dbReference type="RefSeq" id="WP_049600677.1">
    <property type="nucleotide sequence ID" value="NZ_CPZI01000041.1"/>
</dbReference>
<dbReference type="Gene3D" id="3.40.50.300">
    <property type="entry name" value="P-loop containing nucleotide triphosphate hydrolases"/>
    <property type="match status" value="1"/>
</dbReference>
<evidence type="ECO:0000256" key="2">
    <source>
        <dbReference type="ARBA" id="ARBA00022741"/>
    </source>
</evidence>
<dbReference type="EMBL" id="CQBK01000028">
    <property type="protein sequence ID" value="CNI41469.1"/>
    <property type="molecule type" value="Genomic_DNA"/>
</dbReference>